<feature type="compositionally biased region" description="Low complexity" evidence="6">
    <location>
        <begin position="172"/>
        <end position="185"/>
    </location>
</feature>
<dbReference type="Gene3D" id="3.40.50.300">
    <property type="entry name" value="P-loop containing nucleotide triphosphate hydrolases"/>
    <property type="match status" value="2"/>
</dbReference>
<keyword evidence="1 5" id="KW-0547">Nucleotide-binding</keyword>
<feature type="binding site" evidence="5">
    <location>
        <begin position="631"/>
        <end position="638"/>
    </location>
    <ligand>
        <name>ATP</name>
        <dbReference type="ChEBI" id="CHEBI:30616"/>
    </ligand>
</feature>
<comment type="caution">
    <text evidence="8">The sequence shown here is derived from an EMBL/GenBank/DDBJ whole genome shotgun (WGS) entry which is preliminary data.</text>
</comment>
<organism evidence="8 9">
    <name type="scientific">Cylindrotheca closterium</name>
    <dbReference type="NCBI Taxonomy" id="2856"/>
    <lineage>
        <taxon>Eukaryota</taxon>
        <taxon>Sar</taxon>
        <taxon>Stramenopiles</taxon>
        <taxon>Ochrophyta</taxon>
        <taxon>Bacillariophyta</taxon>
        <taxon>Bacillariophyceae</taxon>
        <taxon>Bacillariophycidae</taxon>
        <taxon>Bacillariales</taxon>
        <taxon>Bacillariaceae</taxon>
        <taxon>Cylindrotheca</taxon>
    </lineage>
</organism>
<evidence type="ECO:0000313" key="8">
    <source>
        <dbReference type="EMBL" id="CAJ1966167.1"/>
    </source>
</evidence>
<evidence type="ECO:0000256" key="4">
    <source>
        <dbReference type="ARBA" id="ARBA00022840"/>
    </source>
</evidence>
<feature type="compositionally biased region" description="Acidic residues" evidence="6">
    <location>
        <begin position="27"/>
        <end position="39"/>
    </location>
</feature>
<dbReference type="InterPro" id="IPR027417">
    <property type="entry name" value="P-loop_NTPase"/>
</dbReference>
<evidence type="ECO:0000256" key="3">
    <source>
        <dbReference type="ARBA" id="ARBA00022806"/>
    </source>
</evidence>
<evidence type="ECO:0000256" key="2">
    <source>
        <dbReference type="ARBA" id="ARBA00022801"/>
    </source>
</evidence>
<reference evidence="8" key="1">
    <citation type="submission" date="2023-08" db="EMBL/GenBank/DDBJ databases">
        <authorList>
            <person name="Audoor S."/>
            <person name="Bilcke G."/>
        </authorList>
    </citation>
    <scope>NUCLEOTIDE SEQUENCE</scope>
</reference>
<dbReference type="EMBL" id="CAKOGP040002258">
    <property type="protein sequence ID" value="CAJ1966167.1"/>
    <property type="molecule type" value="Genomic_DNA"/>
</dbReference>
<feature type="compositionally biased region" description="Acidic residues" evidence="6">
    <location>
        <begin position="115"/>
        <end position="125"/>
    </location>
</feature>
<evidence type="ECO:0000256" key="1">
    <source>
        <dbReference type="ARBA" id="ARBA00022741"/>
    </source>
</evidence>
<evidence type="ECO:0000313" key="9">
    <source>
        <dbReference type="Proteomes" id="UP001295423"/>
    </source>
</evidence>
<protein>
    <recommendedName>
        <fullName evidence="7">UvrD-like helicase ATP-binding domain-containing protein</fullName>
    </recommendedName>
</protein>
<keyword evidence="9" id="KW-1185">Reference proteome</keyword>
<dbReference type="PROSITE" id="PS51198">
    <property type="entry name" value="UVRD_HELICASE_ATP_BIND"/>
    <property type="match status" value="1"/>
</dbReference>
<accession>A0AAD2G8B9</accession>
<dbReference type="InterPro" id="IPR014016">
    <property type="entry name" value="UvrD-like_ATP-bd"/>
</dbReference>
<dbReference type="GO" id="GO:0005524">
    <property type="term" value="F:ATP binding"/>
    <property type="evidence" value="ECO:0007669"/>
    <property type="project" value="UniProtKB-UniRule"/>
</dbReference>
<dbReference type="PANTHER" id="PTHR21529">
    <property type="entry name" value="MAMMARY TURMOR VIRUS RECEPTOR HOMOLOG 1, 2 MTVR1, 2"/>
    <property type="match status" value="1"/>
</dbReference>
<dbReference type="PANTHER" id="PTHR21529:SF4">
    <property type="entry name" value="TPR AND ANKYRIN REPEAT-CONTAINING PROTEIN 1"/>
    <property type="match status" value="1"/>
</dbReference>
<feature type="region of interest" description="Disordered" evidence="6">
    <location>
        <begin position="403"/>
        <end position="444"/>
    </location>
</feature>
<dbReference type="GO" id="GO:0004386">
    <property type="term" value="F:helicase activity"/>
    <property type="evidence" value="ECO:0007669"/>
    <property type="project" value="UniProtKB-UniRule"/>
</dbReference>
<feature type="compositionally biased region" description="Basic and acidic residues" evidence="6">
    <location>
        <begin position="187"/>
        <end position="233"/>
    </location>
</feature>
<keyword evidence="3 5" id="KW-0347">Helicase</keyword>
<dbReference type="AlphaFoldDB" id="A0AAD2G8B9"/>
<name>A0AAD2G8B9_9STRA</name>
<dbReference type="InterPro" id="IPR013986">
    <property type="entry name" value="DExx_box_DNA_helicase_dom_sf"/>
</dbReference>
<feature type="region of interest" description="Disordered" evidence="6">
    <location>
        <begin position="1"/>
        <end position="233"/>
    </location>
</feature>
<feature type="compositionally biased region" description="Low complexity" evidence="6">
    <location>
        <begin position="406"/>
        <end position="431"/>
    </location>
</feature>
<gene>
    <name evidence="8" type="ORF">CYCCA115_LOCUS21750</name>
</gene>
<evidence type="ECO:0000256" key="5">
    <source>
        <dbReference type="PROSITE-ProRule" id="PRU00560"/>
    </source>
</evidence>
<dbReference type="GO" id="GO:0016787">
    <property type="term" value="F:hydrolase activity"/>
    <property type="evidence" value="ECO:0007669"/>
    <property type="project" value="UniProtKB-UniRule"/>
</dbReference>
<dbReference type="Pfam" id="PF00580">
    <property type="entry name" value="UvrD-helicase"/>
    <property type="match status" value="1"/>
</dbReference>
<feature type="domain" description="UvrD-like helicase ATP-binding" evidence="7">
    <location>
        <begin position="610"/>
        <end position="910"/>
    </location>
</feature>
<feature type="compositionally biased region" description="Acidic residues" evidence="6">
    <location>
        <begin position="82"/>
        <end position="91"/>
    </location>
</feature>
<evidence type="ECO:0000259" key="7">
    <source>
        <dbReference type="PROSITE" id="PS51198"/>
    </source>
</evidence>
<evidence type="ECO:0000256" key="6">
    <source>
        <dbReference type="SAM" id="MobiDB-lite"/>
    </source>
</evidence>
<dbReference type="Gene3D" id="1.10.10.160">
    <property type="match status" value="1"/>
</dbReference>
<keyword evidence="4 5" id="KW-0067">ATP-binding</keyword>
<keyword evidence="2 5" id="KW-0378">Hydrolase</keyword>
<proteinExistence type="predicted"/>
<dbReference type="Proteomes" id="UP001295423">
    <property type="component" value="Unassembled WGS sequence"/>
</dbReference>
<feature type="compositionally biased region" description="Basic and acidic residues" evidence="6">
    <location>
        <begin position="137"/>
        <end position="149"/>
    </location>
</feature>
<dbReference type="InterPro" id="IPR039904">
    <property type="entry name" value="TRANK1"/>
</dbReference>
<sequence>MPPQDDSASDSSEDFGPPPLVSRDRNGDDDDSSDSESSGDESAPALLAGRGRENEDSSDDDDDFSGIPALIHGAANALHGSDDDDDHDDDASGNSMPPLQGRNDKSNNSNMGNDLDNDSSDDDADVPALTGGAGIWSDKDAKNASRYDDESSEDEDEVAPNMTSVASNMGMSFLDSLDDLVSSTSKSKKEEKAKPKKTPKESKKNDKQKRQEEVMRREKDARERRAEEERRLREQVRIRREEENKRKKKEKEAEKKRKQRVRRKIFAFCKLHWERKQEQKRYRSKRLVAHWGQRFLRGKQSRKEWVHKLQNRMVLAERYTKLWEPSLKTINDRFKRTKRPEDQAIHSWAACLEGLDFVVNSEDTNDETAKILSDAADKALHIEEEYDDDGQVQDDTDYDAQMDAVSTSSSGTAPTTATNSAASTSTQGTTAKQRNGDDDDDDDDFTGTHTTIMYTENVKKWLRGPAGGRYRDLFVKRMKQLSRGERSRILAKRLKGTSKTVTVFETYLEQKSGKRILWQIEGSNLLVWFVANHDNVSRLMKLIEDSQNRKNRRLTSGDELVHDKDSLAARRNVIEREAILNPLGNTPMKVYEVSLEDVNDLASDKVWVPKLRLTREERDVVETGGTVLLLGRSGTGKTICTANRMDYDRNQTKNDPNFTQLFVARSQKLCAYVQAIIGNPPGTSFETYDKLKQRLEQELPTNEDIRSSFPTELKMRFDVFKREVYNVGQDIDPLLAWTSIRSFIKGSIEATLKTGLAKAISEEEFLDTTVFSSGRCSLTVDQRKIVYPIYQKYVRFLNEKNMWDDCDRILALLLRLELCKVADPEKYHSIQMSKIYVDEVQDYTQAECLLFFYLCDGQGNLFLAGDPAQNVVQGVEFRFQDIRSVEYHIAKDNNTVMQKPKKVHVNFRSHAGILNTAGSILTCMFKAYPKSAENLGEDHGVFVGPRPGVFEKVEVKVLADLLANKMNGTVVLVHDSTLQYWKEALGYPLIRTIRESKGLEYKSVIILDFFGDLCHQVDEGVQKAWRGLLLRGEVDGLSSKYPEIEAHLKLLYTAITRCIEQLFFVETADTMPGKAFVRWLTTTTTSWHKEKEKSAEALATKNKVLDVQARVMTKDEALQSGIQLAAAAEAEGRSDVEASKTLLDQAIYYFELADESMYKKKAQVHLESIGIRSNLPPLPSSSEEEKEDDTAYEQYRDLESNIARTVGKLFDEGLLLEGRDLCSCLVPYVPKRTQQRLKMEIVGPLE</sequence>
<feature type="compositionally biased region" description="Polar residues" evidence="6">
    <location>
        <begin position="161"/>
        <end position="170"/>
    </location>
</feature>
<dbReference type="SUPFAM" id="SSF52540">
    <property type="entry name" value="P-loop containing nucleoside triphosphate hydrolases"/>
    <property type="match status" value="1"/>
</dbReference>